<comment type="caution">
    <text evidence="3">The sequence shown here is derived from an EMBL/GenBank/DDBJ whole genome shotgun (WGS) entry which is preliminary data.</text>
</comment>
<dbReference type="Gene3D" id="1.10.10.60">
    <property type="entry name" value="Homeodomain-like"/>
    <property type="match status" value="2"/>
</dbReference>
<feature type="domain" description="Myb-like" evidence="2">
    <location>
        <begin position="63"/>
        <end position="108"/>
    </location>
</feature>
<accession>A0A8H7Q7T4</accession>
<organism evidence="3 4">
    <name type="scientific">Umbelopsis vinacea</name>
    <dbReference type="NCBI Taxonomy" id="44442"/>
    <lineage>
        <taxon>Eukaryota</taxon>
        <taxon>Fungi</taxon>
        <taxon>Fungi incertae sedis</taxon>
        <taxon>Mucoromycota</taxon>
        <taxon>Mucoromycotina</taxon>
        <taxon>Umbelopsidomycetes</taxon>
        <taxon>Umbelopsidales</taxon>
        <taxon>Umbelopsidaceae</taxon>
        <taxon>Umbelopsis</taxon>
    </lineage>
</organism>
<dbReference type="InterPro" id="IPR001005">
    <property type="entry name" value="SANT/Myb"/>
</dbReference>
<reference evidence="3" key="1">
    <citation type="submission" date="2020-12" db="EMBL/GenBank/DDBJ databases">
        <title>Metabolic potential, ecology and presence of endohyphal bacteria is reflected in genomic diversity of Mucoromycotina.</title>
        <authorList>
            <person name="Muszewska A."/>
            <person name="Okrasinska A."/>
            <person name="Steczkiewicz K."/>
            <person name="Drgas O."/>
            <person name="Orlowska M."/>
            <person name="Perlinska-Lenart U."/>
            <person name="Aleksandrzak-Piekarczyk T."/>
            <person name="Szatraj K."/>
            <person name="Zielenkiewicz U."/>
            <person name="Pilsyk S."/>
            <person name="Malc E."/>
            <person name="Mieczkowski P."/>
            <person name="Kruszewska J.S."/>
            <person name="Biernat P."/>
            <person name="Pawlowska J."/>
        </authorList>
    </citation>
    <scope>NUCLEOTIDE SEQUENCE</scope>
    <source>
        <strain evidence="3">WA0000051536</strain>
    </source>
</reference>
<dbReference type="AlphaFoldDB" id="A0A8H7Q7T4"/>
<keyword evidence="4" id="KW-1185">Reference proteome</keyword>
<evidence type="ECO:0000256" key="1">
    <source>
        <dbReference type="SAM" id="MobiDB-lite"/>
    </source>
</evidence>
<sequence length="171" mass="20143">MDIKDLLCTKPQRTDTDKRTSVYASPDTPTGSPRHADPASDISSSESLSPPTRVRNRQYIQTRVPWRPEEDHLLRQGYEQGLSWALISARYLPHRSRGCCWGRFKTLQTSEIHQREWHDKEDQLLCIAMKKHAKLFKQAWKAVAIDVSEHRSWRECRQRAYKINMHDQKFV</sequence>
<evidence type="ECO:0000259" key="2">
    <source>
        <dbReference type="PROSITE" id="PS50090"/>
    </source>
</evidence>
<dbReference type="PROSITE" id="PS50090">
    <property type="entry name" value="MYB_LIKE"/>
    <property type="match status" value="2"/>
</dbReference>
<feature type="compositionally biased region" description="Basic and acidic residues" evidence="1">
    <location>
        <begin position="1"/>
        <end position="20"/>
    </location>
</feature>
<dbReference type="EMBL" id="JAEPRA010000003">
    <property type="protein sequence ID" value="KAG2187376.1"/>
    <property type="molecule type" value="Genomic_DNA"/>
</dbReference>
<feature type="region of interest" description="Disordered" evidence="1">
    <location>
        <begin position="1"/>
        <end position="54"/>
    </location>
</feature>
<name>A0A8H7Q7T4_9FUNG</name>
<feature type="compositionally biased region" description="Low complexity" evidence="1">
    <location>
        <begin position="40"/>
        <end position="49"/>
    </location>
</feature>
<dbReference type="InterPro" id="IPR009057">
    <property type="entry name" value="Homeodomain-like_sf"/>
</dbReference>
<dbReference type="OrthoDB" id="2143914at2759"/>
<gene>
    <name evidence="3" type="ORF">INT44_005062</name>
</gene>
<dbReference type="Proteomes" id="UP000612746">
    <property type="component" value="Unassembled WGS sequence"/>
</dbReference>
<dbReference type="SMART" id="SM00717">
    <property type="entry name" value="SANT"/>
    <property type="match status" value="2"/>
</dbReference>
<evidence type="ECO:0000313" key="4">
    <source>
        <dbReference type="Proteomes" id="UP000612746"/>
    </source>
</evidence>
<protein>
    <recommendedName>
        <fullName evidence="2">Myb-like domain-containing protein</fullName>
    </recommendedName>
</protein>
<dbReference type="SUPFAM" id="SSF46689">
    <property type="entry name" value="Homeodomain-like"/>
    <property type="match status" value="2"/>
</dbReference>
<feature type="domain" description="Myb-like" evidence="2">
    <location>
        <begin position="109"/>
        <end position="164"/>
    </location>
</feature>
<dbReference type="Pfam" id="PF13921">
    <property type="entry name" value="Myb_DNA-bind_6"/>
    <property type="match status" value="1"/>
</dbReference>
<evidence type="ECO:0000313" key="3">
    <source>
        <dbReference type="EMBL" id="KAG2187376.1"/>
    </source>
</evidence>
<proteinExistence type="predicted"/>